<dbReference type="AlphaFoldDB" id="A0A1T4Q0J2"/>
<keyword evidence="5 9" id="KW-0812">Transmembrane</keyword>
<dbReference type="GO" id="GO:0043190">
    <property type="term" value="C:ATP-binding cassette (ABC) transporter complex"/>
    <property type="evidence" value="ECO:0007669"/>
    <property type="project" value="InterPro"/>
</dbReference>
<dbReference type="SUPFAM" id="SSF161098">
    <property type="entry name" value="MetI-like"/>
    <property type="match status" value="2"/>
</dbReference>
<evidence type="ECO:0000256" key="8">
    <source>
        <dbReference type="ARBA" id="ARBA00023136"/>
    </source>
</evidence>
<keyword evidence="7 9" id="KW-1133">Transmembrane helix</keyword>
<dbReference type="Proteomes" id="UP000191418">
    <property type="component" value="Unassembled WGS sequence"/>
</dbReference>
<evidence type="ECO:0000313" key="11">
    <source>
        <dbReference type="EMBL" id="OPX55458.1"/>
    </source>
</evidence>
<dbReference type="PANTHER" id="PTHR30614">
    <property type="entry name" value="MEMBRANE COMPONENT OF AMINO ACID ABC TRANSPORTER"/>
    <property type="match status" value="1"/>
</dbReference>
<dbReference type="EMBL" id="MTSM01000009">
    <property type="protein sequence ID" value="OPX55458.1"/>
    <property type="molecule type" value="Genomic_DNA"/>
</dbReference>
<dbReference type="CDD" id="cd06261">
    <property type="entry name" value="TM_PBP2"/>
    <property type="match status" value="1"/>
</dbReference>
<dbReference type="Gene3D" id="1.10.3720.10">
    <property type="entry name" value="MetI-like"/>
    <property type="match status" value="2"/>
</dbReference>
<reference evidence="11 12" key="1">
    <citation type="submission" date="2017-01" db="EMBL/GenBank/DDBJ databases">
        <title>Genome Sequencing of a Marine Spirillum, Oceanospirillum multiglobuliferum ATCC 33336, from Japan.</title>
        <authorList>
            <person name="Carney J.G."/>
            <person name="Trachtenberg A.M."/>
            <person name="Rheaume B.A."/>
            <person name="Linnane J.D."/>
            <person name="Pitts N.L."/>
            <person name="Mykles D.L."/>
            <person name="Maclea K.S."/>
        </authorList>
    </citation>
    <scope>NUCLEOTIDE SEQUENCE [LARGE SCALE GENOMIC DNA]</scope>
    <source>
        <strain evidence="11 12">ATCC 33336</strain>
    </source>
</reference>
<name>A0A1T4Q0J2_9GAMM</name>
<keyword evidence="12" id="KW-1185">Reference proteome</keyword>
<dbReference type="STRING" id="64969.SAMN02745127_01696"/>
<evidence type="ECO:0000256" key="2">
    <source>
        <dbReference type="ARBA" id="ARBA00010072"/>
    </source>
</evidence>
<accession>A0A1T4Q0J2</accession>
<feature type="transmembrane region" description="Helical" evidence="9">
    <location>
        <begin position="89"/>
        <end position="114"/>
    </location>
</feature>
<dbReference type="PROSITE" id="PS50928">
    <property type="entry name" value="ABC_TM1"/>
    <property type="match status" value="1"/>
</dbReference>
<keyword evidence="6" id="KW-0029">Amino-acid transport</keyword>
<dbReference type="NCBIfam" id="TIGR01726">
    <property type="entry name" value="HEQRo_perm_3TM"/>
    <property type="match status" value="1"/>
</dbReference>
<feature type="transmembrane region" description="Helical" evidence="9">
    <location>
        <begin position="27"/>
        <end position="45"/>
    </location>
</feature>
<dbReference type="GO" id="GO:0006865">
    <property type="term" value="P:amino acid transport"/>
    <property type="evidence" value="ECO:0007669"/>
    <property type="project" value="UniProtKB-KW"/>
</dbReference>
<evidence type="ECO:0000256" key="7">
    <source>
        <dbReference type="ARBA" id="ARBA00022989"/>
    </source>
</evidence>
<evidence type="ECO:0000256" key="6">
    <source>
        <dbReference type="ARBA" id="ARBA00022970"/>
    </source>
</evidence>
<keyword evidence="4" id="KW-1003">Cell membrane</keyword>
<evidence type="ECO:0000256" key="3">
    <source>
        <dbReference type="ARBA" id="ARBA00022448"/>
    </source>
</evidence>
<evidence type="ECO:0000256" key="1">
    <source>
        <dbReference type="ARBA" id="ARBA00004429"/>
    </source>
</evidence>
<evidence type="ECO:0000256" key="4">
    <source>
        <dbReference type="ARBA" id="ARBA00022475"/>
    </source>
</evidence>
<comment type="similarity">
    <text evidence="2">Belongs to the binding-protein-dependent transport system permease family. HisMQ subfamily.</text>
</comment>
<comment type="subcellular location">
    <subcellularLocation>
        <location evidence="1">Cell inner membrane</location>
        <topology evidence="1">Multi-pass membrane protein</topology>
    </subcellularLocation>
    <subcellularLocation>
        <location evidence="9">Cell membrane</location>
        <topology evidence="9">Multi-pass membrane protein</topology>
    </subcellularLocation>
</comment>
<feature type="domain" description="ABC transmembrane type-1" evidence="10">
    <location>
        <begin position="93"/>
        <end position="386"/>
    </location>
</feature>
<feature type="transmembrane region" description="Helical" evidence="9">
    <location>
        <begin position="135"/>
        <end position="156"/>
    </location>
</feature>
<feature type="transmembrane region" description="Helical" evidence="9">
    <location>
        <begin position="367"/>
        <end position="389"/>
    </location>
</feature>
<dbReference type="InterPro" id="IPR000515">
    <property type="entry name" value="MetI-like"/>
</dbReference>
<dbReference type="RefSeq" id="WP_078745297.1">
    <property type="nucleotide sequence ID" value="NZ_FUXG01000010.1"/>
</dbReference>
<comment type="caution">
    <text evidence="11">The sequence shown here is derived from an EMBL/GenBank/DDBJ whole genome shotgun (WGS) entry which is preliminary data.</text>
</comment>
<dbReference type="Pfam" id="PF00528">
    <property type="entry name" value="BPD_transp_1"/>
    <property type="match status" value="1"/>
</dbReference>
<keyword evidence="3 9" id="KW-0813">Transport</keyword>
<feature type="transmembrane region" description="Helical" evidence="9">
    <location>
        <begin position="189"/>
        <end position="207"/>
    </location>
</feature>
<evidence type="ECO:0000259" key="10">
    <source>
        <dbReference type="PROSITE" id="PS50928"/>
    </source>
</evidence>
<dbReference type="InterPro" id="IPR043429">
    <property type="entry name" value="ArtM/GltK/GlnP/TcyL/YhdX-like"/>
</dbReference>
<dbReference type="GO" id="GO:0022857">
    <property type="term" value="F:transmembrane transporter activity"/>
    <property type="evidence" value="ECO:0007669"/>
    <property type="project" value="InterPro"/>
</dbReference>
<feature type="transmembrane region" description="Helical" evidence="9">
    <location>
        <begin position="219"/>
        <end position="241"/>
    </location>
</feature>
<keyword evidence="8 9" id="KW-0472">Membrane</keyword>
<evidence type="ECO:0000313" key="12">
    <source>
        <dbReference type="Proteomes" id="UP000191418"/>
    </source>
</evidence>
<evidence type="ECO:0000256" key="5">
    <source>
        <dbReference type="ARBA" id="ARBA00022692"/>
    </source>
</evidence>
<proteinExistence type="inferred from homology"/>
<dbReference type="OrthoDB" id="9808531at2"/>
<dbReference type="PANTHER" id="PTHR30614:SF37">
    <property type="entry name" value="AMINO-ACID ABC TRANSPORTER PERMEASE PROTEIN YHDX-RELATED"/>
    <property type="match status" value="1"/>
</dbReference>
<protein>
    <submittedName>
        <fullName evidence="11">Amino acid ABC transporter permease</fullName>
    </submittedName>
</protein>
<sequence>MQSDAKKSPSAPSTKTRFWHDPAKRALVFQILLVLGVFAVLWFIVQNTLHNLESRGITTGFAFLSQEAGFGIIQSLVEYSESSSYGQTFLVGLLNTILVSALGIFFATVLGFIIGVARLSNNWLVAKLASAYVEIFRNIPLLLQIFFWYFAVLRALPSPRQSFQPFDNVFLNVRGLFMPQPMPQQGFELVWWALLIAIAGSVVLARWSKKRQDATGQLFPVYKTALALIIGLPLIVFWLSGSPLTWDEPALRGFNFRGGMTIIPELAALLVALSIYTAAFIAEIVRSGIQAVSKGQTEAASALGLSKAKVLRLVVIPQSVRVIIPPLTSQYLNLIKNSSLATAIGYPDLVSVFAGTTLNQTGQAIEVIFMTMLVYLTLSLLVSAFMNWFNTRMALVER</sequence>
<gene>
    <name evidence="11" type="ORF">BTE48_08705</name>
</gene>
<dbReference type="InterPro" id="IPR035906">
    <property type="entry name" value="MetI-like_sf"/>
</dbReference>
<feature type="transmembrane region" description="Helical" evidence="9">
    <location>
        <begin position="261"/>
        <end position="285"/>
    </location>
</feature>
<dbReference type="InterPro" id="IPR010065">
    <property type="entry name" value="AA_ABC_transptr_permease_3TM"/>
</dbReference>
<evidence type="ECO:0000256" key="9">
    <source>
        <dbReference type="RuleBase" id="RU363032"/>
    </source>
</evidence>
<organism evidence="11 12">
    <name type="scientific">Oceanospirillum multiglobuliferum</name>
    <dbReference type="NCBI Taxonomy" id="64969"/>
    <lineage>
        <taxon>Bacteria</taxon>
        <taxon>Pseudomonadati</taxon>
        <taxon>Pseudomonadota</taxon>
        <taxon>Gammaproteobacteria</taxon>
        <taxon>Oceanospirillales</taxon>
        <taxon>Oceanospirillaceae</taxon>
        <taxon>Oceanospirillum</taxon>
    </lineage>
</organism>